<dbReference type="HOGENOM" id="CLU_464926_0_0_1"/>
<dbReference type="KEGG" id="cme:CYME_CMR173C"/>
<reference evidence="2 3" key="1">
    <citation type="journal article" date="2004" name="Nature">
        <title>Genome sequence of the ultrasmall unicellular red alga Cyanidioschyzon merolae 10D.</title>
        <authorList>
            <person name="Matsuzaki M."/>
            <person name="Misumi O."/>
            <person name="Shin-i T."/>
            <person name="Maruyama S."/>
            <person name="Takahara M."/>
            <person name="Miyagishima S."/>
            <person name="Mori T."/>
            <person name="Nishida K."/>
            <person name="Yagisawa F."/>
            <person name="Nishida K."/>
            <person name="Yoshida Y."/>
            <person name="Nishimura Y."/>
            <person name="Nakao S."/>
            <person name="Kobayashi T."/>
            <person name="Momoyama Y."/>
            <person name="Higashiyama T."/>
            <person name="Minoda A."/>
            <person name="Sano M."/>
            <person name="Nomoto H."/>
            <person name="Oishi K."/>
            <person name="Hayashi H."/>
            <person name="Ohta F."/>
            <person name="Nishizaka S."/>
            <person name="Haga S."/>
            <person name="Miura S."/>
            <person name="Morishita T."/>
            <person name="Kabeya Y."/>
            <person name="Terasawa K."/>
            <person name="Suzuki Y."/>
            <person name="Ishii Y."/>
            <person name="Asakawa S."/>
            <person name="Takano H."/>
            <person name="Ohta N."/>
            <person name="Kuroiwa H."/>
            <person name="Tanaka K."/>
            <person name="Shimizu N."/>
            <person name="Sugano S."/>
            <person name="Sato N."/>
            <person name="Nozaki H."/>
            <person name="Ogasawara N."/>
            <person name="Kohara Y."/>
            <person name="Kuroiwa T."/>
        </authorList>
    </citation>
    <scope>NUCLEOTIDE SEQUENCE [LARGE SCALE GENOMIC DNA]</scope>
    <source>
        <strain evidence="2 3">10D</strain>
    </source>
</reference>
<sequence>MLRTDGGKRATAEAEAFERDLNQVLRQASEQYATDILREAVTPALRCRQLDIAHAAVEEHSRAEALEQTLRTALTAVQRVLSPWAQGVLQRRQGPGGDGVSEAALEPVSASGTSRSRSFGWHWPWRQKQKYAQVVRQPSAVAPAKCPPADTRAICDALAALALLDVCVMNTNIAVNRVLIRYNLPLIQQIALLPLCVDDPQQPPAPKGVTSPSAVPVECQVLVVRARQCLIHWAQVMTPLVAEIPEFQQAAAAVQRDGLSLSARYRRVRRPASTSGSGAGPRPTAGTAERRPVPGTTVPASANVGAPAASVRRFYRAPMILPQAWMWAWTASMHAGVFCQYGSGPTWYPTPSPVQAPPNRRDQMLNRLRAAFQETRETIDLFQAMCDSFRDAPVGTSPNSETLENARSRFERVQMMRDGLASLVPRIVEPPLRQEASRLLCDAERALTEFRTLCETNAFFRAALSPDGHVAQRAPAPIVPPEDGDGCTSAPMQAEPEHELLPLHENLSWAALSPTAPAAEDLIDVETAHTRMESTNEVHRGVSVNEHLIDSSDDEAQDTVQHPVLQPRRASRRSEQERAPSPPLTSS</sequence>
<evidence type="ECO:0000313" key="3">
    <source>
        <dbReference type="Proteomes" id="UP000007014"/>
    </source>
</evidence>
<dbReference type="AlphaFoldDB" id="M1VL69"/>
<keyword evidence="3" id="KW-1185">Reference proteome</keyword>
<feature type="region of interest" description="Disordered" evidence="1">
    <location>
        <begin position="550"/>
        <end position="587"/>
    </location>
</feature>
<dbReference type="Gramene" id="CMR173CT">
    <property type="protein sequence ID" value="CMR173CT"/>
    <property type="gene ID" value="CMR173C"/>
</dbReference>
<reference evidence="2 3" key="2">
    <citation type="journal article" date="2007" name="BMC Biol.">
        <title>A 100%-complete sequence reveals unusually simple genomic features in the hot-spring red alga Cyanidioschyzon merolae.</title>
        <authorList>
            <person name="Nozaki H."/>
            <person name="Takano H."/>
            <person name="Misumi O."/>
            <person name="Terasawa K."/>
            <person name="Matsuzaki M."/>
            <person name="Maruyama S."/>
            <person name="Nishida K."/>
            <person name="Yagisawa F."/>
            <person name="Yoshida Y."/>
            <person name="Fujiwara T."/>
            <person name="Takio S."/>
            <person name="Tamura K."/>
            <person name="Chung S.J."/>
            <person name="Nakamura S."/>
            <person name="Kuroiwa H."/>
            <person name="Tanaka K."/>
            <person name="Sato N."/>
            <person name="Kuroiwa T."/>
        </authorList>
    </citation>
    <scope>NUCLEOTIDE SEQUENCE [LARGE SCALE GENOMIC DNA]</scope>
    <source>
        <strain evidence="2 3">10D</strain>
    </source>
</reference>
<name>M1VL69_CYAM1</name>
<protein>
    <submittedName>
        <fullName evidence="2">Uncharacterized protein</fullName>
    </submittedName>
</protein>
<accession>M1VL69</accession>
<feature type="region of interest" description="Disordered" evidence="1">
    <location>
        <begin position="265"/>
        <end position="302"/>
    </location>
</feature>
<feature type="region of interest" description="Disordered" evidence="1">
    <location>
        <begin position="90"/>
        <end position="117"/>
    </location>
</feature>
<dbReference type="RefSeq" id="XP_005538454.1">
    <property type="nucleotide sequence ID" value="XM_005538397.1"/>
</dbReference>
<dbReference type="Proteomes" id="UP000007014">
    <property type="component" value="Chromosome 18"/>
</dbReference>
<evidence type="ECO:0000256" key="1">
    <source>
        <dbReference type="SAM" id="MobiDB-lite"/>
    </source>
</evidence>
<dbReference type="GeneID" id="16996692"/>
<organism evidence="2 3">
    <name type="scientific">Cyanidioschyzon merolae (strain NIES-3377 / 10D)</name>
    <name type="common">Unicellular red alga</name>
    <dbReference type="NCBI Taxonomy" id="280699"/>
    <lineage>
        <taxon>Eukaryota</taxon>
        <taxon>Rhodophyta</taxon>
        <taxon>Bangiophyceae</taxon>
        <taxon>Cyanidiales</taxon>
        <taxon>Cyanidiaceae</taxon>
        <taxon>Cyanidioschyzon</taxon>
    </lineage>
</organism>
<proteinExistence type="predicted"/>
<gene>
    <name evidence="2" type="ORF">CYME_CMR173C</name>
</gene>
<evidence type="ECO:0000313" key="2">
    <source>
        <dbReference type="EMBL" id="BAM82418.1"/>
    </source>
</evidence>
<dbReference type="EMBL" id="AP006500">
    <property type="protein sequence ID" value="BAM82418.1"/>
    <property type="molecule type" value="Genomic_DNA"/>
</dbReference>